<accession>A0A839S013</accession>
<dbReference type="AlphaFoldDB" id="A0A839S013"/>
<comment type="caution">
    <text evidence="8">The sequence shown here is derived from an EMBL/GenBank/DDBJ whole genome shotgun (WGS) entry which is preliminary data.</text>
</comment>
<keyword evidence="2" id="KW-1003">Cell membrane</keyword>
<dbReference type="InterPro" id="IPR018076">
    <property type="entry name" value="T2SS_GspF_dom"/>
</dbReference>
<comment type="subcellular location">
    <subcellularLocation>
        <location evidence="1">Cell membrane</location>
        <topology evidence="1">Multi-pass membrane protein</topology>
    </subcellularLocation>
</comment>
<proteinExistence type="predicted"/>
<evidence type="ECO:0000313" key="9">
    <source>
        <dbReference type="Proteomes" id="UP000550714"/>
    </source>
</evidence>
<dbReference type="RefSeq" id="WP_183648911.1">
    <property type="nucleotide sequence ID" value="NZ_JACHWU010000001.1"/>
</dbReference>
<evidence type="ECO:0000256" key="1">
    <source>
        <dbReference type="ARBA" id="ARBA00004651"/>
    </source>
</evidence>
<dbReference type="Pfam" id="PF00482">
    <property type="entry name" value="T2SSF"/>
    <property type="match status" value="1"/>
</dbReference>
<keyword evidence="5 6" id="KW-0472">Membrane</keyword>
<dbReference type="Proteomes" id="UP000550714">
    <property type="component" value="Unassembled WGS sequence"/>
</dbReference>
<evidence type="ECO:0000313" key="8">
    <source>
        <dbReference type="EMBL" id="MBB3050159.1"/>
    </source>
</evidence>
<evidence type="ECO:0000256" key="2">
    <source>
        <dbReference type="ARBA" id="ARBA00022475"/>
    </source>
</evidence>
<evidence type="ECO:0000256" key="3">
    <source>
        <dbReference type="ARBA" id="ARBA00022692"/>
    </source>
</evidence>
<reference evidence="8 9" key="1">
    <citation type="submission" date="2020-08" db="EMBL/GenBank/DDBJ databases">
        <title>Genomic Encyclopedia of Type Strains, Phase III (KMG-III): the genomes of soil and plant-associated and newly described type strains.</title>
        <authorList>
            <person name="Whitman W."/>
        </authorList>
    </citation>
    <scope>NUCLEOTIDE SEQUENCE [LARGE SCALE GENOMIC DNA]</scope>
    <source>
        <strain evidence="8 9">CECT 8577</strain>
    </source>
</reference>
<feature type="transmembrane region" description="Helical" evidence="6">
    <location>
        <begin position="216"/>
        <end position="237"/>
    </location>
</feature>
<evidence type="ECO:0000259" key="7">
    <source>
        <dbReference type="Pfam" id="PF00482"/>
    </source>
</evidence>
<evidence type="ECO:0000256" key="6">
    <source>
        <dbReference type="SAM" id="Phobius"/>
    </source>
</evidence>
<gene>
    <name evidence="8" type="ORF">FHS23_001154</name>
</gene>
<feature type="domain" description="Type II secretion system protein GspF" evidence="7">
    <location>
        <begin position="109"/>
        <end position="227"/>
    </location>
</feature>
<keyword evidence="9" id="KW-1185">Reference proteome</keyword>
<keyword evidence="3 6" id="KW-0812">Transmembrane</keyword>
<evidence type="ECO:0000256" key="5">
    <source>
        <dbReference type="ARBA" id="ARBA00023136"/>
    </source>
</evidence>
<dbReference type="PANTHER" id="PTHR35007">
    <property type="entry name" value="INTEGRAL MEMBRANE PROTEIN-RELATED"/>
    <property type="match status" value="1"/>
</dbReference>
<feature type="transmembrane region" description="Helical" evidence="6">
    <location>
        <begin position="54"/>
        <end position="87"/>
    </location>
</feature>
<organism evidence="8 9">
    <name type="scientific">Prauserella isguenensis</name>
    <dbReference type="NCBI Taxonomy" id="1470180"/>
    <lineage>
        <taxon>Bacteria</taxon>
        <taxon>Bacillati</taxon>
        <taxon>Actinomycetota</taxon>
        <taxon>Actinomycetes</taxon>
        <taxon>Pseudonocardiales</taxon>
        <taxon>Pseudonocardiaceae</taxon>
        <taxon>Prauserella</taxon>
    </lineage>
</organism>
<dbReference type="GO" id="GO:0005886">
    <property type="term" value="C:plasma membrane"/>
    <property type="evidence" value="ECO:0007669"/>
    <property type="project" value="UniProtKB-SubCell"/>
</dbReference>
<dbReference type="PANTHER" id="PTHR35007:SF3">
    <property type="entry name" value="POSSIBLE CONSERVED ALANINE RICH MEMBRANE PROTEIN"/>
    <property type="match status" value="1"/>
</dbReference>
<sequence>MSPLVPALFAVVLWLPSVPSAARLRALLPPSRNAAGRSWLQRCLGPKGGLSERGLAVIAGGAAGALVAAAGSMLAAPVIGVGTWWVVRRLRMRDRVEPDPLRMAATGDLLAACLRSGMPVSTGVHAVAPTAQPDAAAALQATAGLLALGAEPRQAWQPARQCPATAELARAACRTARSGSALAGVAEDMAHRAREAVADTAEARAQRAGVLVTGPLGLCFLPAFLCLGIAPVVIGLATELLI</sequence>
<evidence type="ECO:0000256" key="4">
    <source>
        <dbReference type="ARBA" id="ARBA00022989"/>
    </source>
</evidence>
<dbReference type="EMBL" id="JACHWU010000001">
    <property type="protein sequence ID" value="MBB3050159.1"/>
    <property type="molecule type" value="Genomic_DNA"/>
</dbReference>
<name>A0A839S013_9PSEU</name>
<keyword evidence="4 6" id="KW-1133">Transmembrane helix</keyword>
<protein>
    <submittedName>
        <fullName evidence="8">Pilus assembly protein TadC</fullName>
    </submittedName>
</protein>